<keyword evidence="3" id="KW-1185">Reference proteome</keyword>
<dbReference type="AlphaFoldDB" id="A0A0D7BED8"/>
<evidence type="ECO:0000313" key="3">
    <source>
        <dbReference type="Proteomes" id="UP000054007"/>
    </source>
</evidence>
<dbReference type="EMBL" id="KN880513">
    <property type="protein sequence ID" value="KIY67961.1"/>
    <property type="molecule type" value="Genomic_DNA"/>
</dbReference>
<evidence type="ECO:0000313" key="2">
    <source>
        <dbReference type="EMBL" id="KIY67961.1"/>
    </source>
</evidence>
<feature type="region of interest" description="Disordered" evidence="1">
    <location>
        <begin position="149"/>
        <end position="168"/>
    </location>
</feature>
<dbReference type="OrthoDB" id="3345311at2759"/>
<gene>
    <name evidence="2" type="ORF">CYLTODRAFT_396208</name>
</gene>
<dbReference type="PANTHER" id="PTHR31840:SF1">
    <property type="entry name" value="COILED-COIL DOMAIN-CONTAINING PROTEIN 97"/>
    <property type="match status" value="1"/>
</dbReference>
<name>A0A0D7BED8_9AGAR</name>
<dbReference type="PANTHER" id="PTHR31840">
    <property type="entry name" value="COILED-COIL DOMAIN-CONTAINING PROTEIN 97"/>
    <property type="match status" value="1"/>
</dbReference>
<feature type="region of interest" description="Disordered" evidence="1">
    <location>
        <begin position="212"/>
        <end position="235"/>
    </location>
</feature>
<dbReference type="Proteomes" id="UP000054007">
    <property type="component" value="Unassembled WGS sequence"/>
</dbReference>
<protein>
    <recommendedName>
        <fullName evidence="4">CCD97-like C-terminal domain-containing protein</fullName>
    </recommendedName>
</protein>
<feature type="compositionally biased region" description="Acidic residues" evidence="1">
    <location>
        <begin position="155"/>
        <end position="168"/>
    </location>
</feature>
<dbReference type="InterPro" id="IPR018613">
    <property type="entry name" value="Ccdc97-like"/>
</dbReference>
<dbReference type="STRING" id="1314674.A0A0D7BED8"/>
<evidence type="ECO:0008006" key="4">
    <source>
        <dbReference type="Google" id="ProtNLM"/>
    </source>
</evidence>
<accession>A0A0D7BED8</accession>
<organism evidence="2 3">
    <name type="scientific">Cylindrobasidium torrendii FP15055 ss-10</name>
    <dbReference type="NCBI Taxonomy" id="1314674"/>
    <lineage>
        <taxon>Eukaryota</taxon>
        <taxon>Fungi</taxon>
        <taxon>Dikarya</taxon>
        <taxon>Basidiomycota</taxon>
        <taxon>Agaricomycotina</taxon>
        <taxon>Agaricomycetes</taxon>
        <taxon>Agaricomycetidae</taxon>
        <taxon>Agaricales</taxon>
        <taxon>Marasmiineae</taxon>
        <taxon>Physalacriaceae</taxon>
        <taxon>Cylindrobasidium</taxon>
    </lineage>
</organism>
<sequence>MQTEFDGAIPLRFLGLPADGSYTPDPKWKPMEFLKAHLRVLPPHIASLFSRVTTARQRSALPLIRNRRLKYAQSEPSLLSFDNARHAWPSLWEGRERRGMEEGRDETSWVLGDFLEGSTQHVGRLAQLLGGYEEEREAERVREIRREAAANAFVPEEDDESDSDSDENAADVVENMTNLISDEDARNLFERRIREKFIYGLLENASYDRVDWDESWDQDNDRDAEERWFDEDDEE</sequence>
<reference evidence="2 3" key="1">
    <citation type="journal article" date="2015" name="Fungal Genet. Biol.">
        <title>Evolution of novel wood decay mechanisms in Agaricales revealed by the genome sequences of Fistulina hepatica and Cylindrobasidium torrendii.</title>
        <authorList>
            <person name="Floudas D."/>
            <person name="Held B.W."/>
            <person name="Riley R."/>
            <person name="Nagy L.G."/>
            <person name="Koehler G."/>
            <person name="Ransdell A.S."/>
            <person name="Younus H."/>
            <person name="Chow J."/>
            <person name="Chiniquy J."/>
            <person name="Lipzen A."/>
            <person name="Tritt A."/>
            <person name="Sun H."/>
            <person name="Haridas S."/>
            <person name="LaButti K."/>
            <person name="Ohm R.A."/>
            <person name="Kues U."/>
            <person name="Blanchette R.A."/>
            <person name="Grigoriev I.V."/>
            <person name="Minto R.E."/>
            <person name="Hibbett D.S."/>
        </authorList>
    </citation>
    <scope>NUCLEOTIDE SEQUENCE [LARGE SCALE GENOMIC DNA]</scope>
    <source>
        <strain evidence="2 3">FP15055 ss-10</strain>
    </source>
</reference>
<evidence type="ECO:0000256" key="1">
    <source>
        <dbReference type="SAM" id="MobiDB-lite"/>
    </source>
</evidence>
<proteinExistence type="predicted"/>